<name>A0ABU7XRB7_9FLAO</name>
<dbReference type="Gene3D" id="2.30.40.10">
    <property type="entry name" value="Urease, subunit C, domain 1"/>
    <property type="match status" value="1"/>
</dbReference>
<feature type="domain" description="Amidohydrolase-related" evidence="2">
    <location>
        <begin position="74"/>
        <end position="422"/>
    </location>
</feature>
<organism evidence="3 4">
    <name type="scientific">Flavivirga spongiicola</name>
    <dbReference type="NCBI Taxonomy" id="421621"/>
    <lineage>
        <taxon>Bacteria</taxon>
        <taxon>Pseudomonadati</taxon>
        <taxon>Bacteroidota</taxon>
        <taxon>Flavobacteriia</taxon>
        <taxon>Flavobacteriales</taxon>
        <taxon>Flavobacteriaceae</taxon>
        <taxon>Flavivirga</taxon>
    </lineage>
</organism>
<feature type="region of interest" description="Disordered" evidence="1">
    <location>
        <begin position="159"/>
        <end position="181"/>
    </location>
</feature>
<dbReference type="SUPFAM" id="SSF51338">
    <property type="entry name" value="Composite domain of metallo-dependent hydrolases"/>
    <property type="match status" value="1"/>
</dbReference>
<dbReference type="InterPro" id="IPR006680">
    <property type="entry name" value="Amidohydro-rel"/>
</dbReference>
<dbReference type="InterPro" id="IPR057744">
    <property type="entry name" value="OTAase-like"/>
</dbReference>
<accession>A0ABU7XRB7</accession>
<dbReference type="Gene3D" id="3.20.20.140">
    <property type="entry name" value="Metal-dependent hydrolases"/>
    <property type="match status" value="1"/>
</dbReference>
<dbReference type="SUPFAM" id="SSF51556">
    <property type="entry name" value="Metallo-dependent hydrolases"/>
    <property type="match status" value="1"/>
</dbReference>
<dbReference type="PANTHER" id="PTHR43135:SF3">
    <property type="entry name" value="ALPHA-D-RIBOSE 1-METHYLPHOSPHONATE 5-TRIPHOSPHATE DIPHOSPHATASE"/>
    <property type="match status" value="1"/>
</dbReference>
<dbReference type="RefSeq" id="WP_303305620.1">
    <property type="nucleotide sequence ID" value="NZ_JAODOP010000004.1"/>
</dbReference>
<keyword evidence="4" id="KW-1185">Reference proteome</keyword>
<dbReference type="InterPro" id="IPR051781">
    <property type="entry name" value="Metallo-dep_Hydrolase"/>
</dbReference>
<evidence type="ECO:0000313" key="3">
    <source>
        <dbReference type="EMBL" id="MEF3833272.1"/>
    </source>
</evidence>
<proteinExistence type="predicted"/>
<comment type="caution">
    <text evidence="3">The sequence shown here is derived from an EMBL/GenBank/DDBJ whole genome shotgun (WGS) entry which is preliminary data.</text>
</comment>
<evidence type="ECO:0000259" key="2">
    <source>
        <dbReference type="Pfam" id="PF01979"/>
    </source>
</evidence>
<dbReference type="Pfam" id="PF01979">
    <property type="entry name" value="Amidohydro_1"/>
    <property type="match status" value="1"/>
</dbReference>
<evidence type="ECO:0000256" key="1">
    <source>
        <dbReference type="SAM" id="MobiDB-lite"/>
    </source>
</evidence>
<dbReference type="Proteomes" id="UP001337305">
    <property type="component" value="Unassembled WGS sequence"/>
</dbReference>
<reference evidence="3 4" key="1">
    <citation type="submission" date="2022-09" db="EMBL/GenBank/DDBJ databases">
        <title>Genome sequencing of Flavivirga sp. MEBiC05379.</title>
        <authorList>
            <person name="Oh H.-M."/>
            <person name="Kwon K.K."/>
            <person name="Park M.J."/>
            <person name="Yang S.-H."/>
        </authorList>
    </citation>
    <scope>NUCLEOTIDE SEQUENCE [LARGE SCALE GENOMIC DNA]</scope>
    <source>
        <strain evidence="3 4">MEBiC05379</strain>
    </source>
</reference>
<dbReference type="CDD" id="cd01299">
    <property type="entry name" value="Met_dep_hydrolase_A"/>
    <property type="match status" value="1"/>
</dbReference>
<sequence>MKKLILIFLVSLSFSGISQNTYLHCGKLIDTQRGKVLKEMTVVVSNDKIISVEKGYIPIRNPEDVVIDLKTKTAMPGLIDMHVHIEHETNPKRYLQKYTLNDADVAFSSLGFAKATLNAGFTTVRDLGGTGVNISLRNAINSGKVNGPRIFTAGKSIATTGGHADPTNGSRKELMGDPGPKEGVVNSVGDAKKAVRQRYKNGADCIKITATGGVLSVAKSGTNPQFTVEEVKAICETAKDYGMHVAAHAHGDEGMQRAIIGGVKTIEHGTLMSEETMELMKTHDAYYVPTITAGKEVEGKAKIKGFYPDIVVPKALAIGPQIQETFAKAYEKGVGIAFGTDAGVFKHGENGKEFGFMVEAGMPAIETIQSATITNAKILEMEDEIGQIKAGFIADIVATNDDPTQNISTMEAIVFVMKDGEIYKK</sequence>
<gene>
    <name evidence="3" type="ORF">N1F79_09020</name>
</gene>
<dbReference type="InterPro" id="IPR011059">
    <property type="entry name" value="Metal-dep_hydrolase_composite"/>
</dbReference>
<evidence type="ECO:0000313" key="4">
    <source>
        <dbReference type="Proteomes" id="UP001337305"/>
    </source>
</evidence>
<dbReference type="InterPro" id="IPR032466">
    <property type="entry name" value="Metal_Hydrolase"/>
</dbReference>
<dbReference type="EMBL" id="JAODOP010000004">
    <property type="protein sequence ID" value="MEF3833272.1"/>
    <property type="molecule type" value="Genomic_DNA"/>
</dbReference>
<dbReference type="PANTHER" id="PTHR43135">
    <property type="entry name" value="ALPHA-D-RIBOSE 1-METHYLPHOSPHONATE 5-TRIPHOSPHATE DIPHOSPHATASE"/>
    <property type="match status" value="1"/>
</dbReference>
<protein>
    <submittedName>
        <fullName evidence="3">Amidohydrolase family protein</fullName>
    </submittedName>
</protein>